<keyword evidence="3" id="KW-1185">Reference proteome</keyword>
<dbReference type="EMBL" id="JASJOU010000021">
    <property type="protein sequence ID" value="MDJ1506337.1"/>
    <property type="molecule type" value="Genomic_DNA"/>
</dbReference>
<dbReference type="RefSeq" id="WP_314519217.1">
    <property type="nucleotide sequence ID" value="NZ_JASJOU010000021.1"/>
</dbReference>
<evidence type="ECO:0000313" key="3">
    <source>
        <dbReference type="Proteomes" id="UP001232063"/>
    </source>
</evidence>
<keyword evidence="1" id="KW-1133">Transmembrane helix</keyword>
<feature type="transmembrane region" description="Helical" evidence="1">
    <location>
        <begin position="36"/>
        <end position="55"/>
    </location>
</feature>
<dbReference type="AlphaFoldDB" id="A0AAE3RD16"/>
<keyword evidence="1" id="KW-0472">Membrane</keyword>
<keyword evidence="1" id="KW-0812">Transmembrane</keyword>
<accession>A0AAE3RD16</accession>
<name>A0AAE3RD16_9BACT</name>
<gene>
    <name evidence="2" type="ORF">QNI22_37125</name>
</gene>
<evidence type="ECO:0000256" key="1">
    <source>
        <dbReference type="SAM" id="Phobius"/>
    </source>
</evidence>
<protein>
    <submittedName>
        <fullName evidence="2">Uncharacterized protein</fullName>
    </submittedName>
</protein>
<comment type="caution">
    <text evidence="2">The sequence shown here is derived from an EMBL/GenBank/DDBJ whole genome shotgun (WGS) entry which is preliminary data.</text>
</comment>
<evidence type="ECO:0000313" key="2">
    <source>
        <dbReference type="EMBL" id="MDJ1506337.1"/>
    </source>
</evidence>
<sequence length="83" mass="9072">MKIECLKIGSLSQAKPGSAGKIQNTKHMKTLSFLRTYLPGYLAFILLGWAGHATLAQTLPVKLVLTVTPPYPVSVSYYADHPQ</sequence>
<organism evidence="2 3">
    <name type="scientific">Xanthocytophaga agilis</name>
    <dbReference type="NCBI Taxonomy" id="3048010"/>
    <lineage>
        <taxon>Bacteria</taxon>
        <taxon>Pseudomonadati</taxon>
        <taxon>Bacteroidota</taxon>
        <taxon>Cytophagia</taxon>
        <taxon>Cytophagales</taxon>
        <taxon>Rhodocytophagaceae</taxon>
        <taxon>Xanthocytophaga</taxon>
    </lineage>
</organism>
<dbReference type="Proteomes" id="UP001232063">
    <property type="component" value="Unassembled WGS sequence"/>
</dbReference>
<proteinExistence type="predicted"/>
<reference evidence="2" key="1">
    <citation type="submission" date="2023-05" db="EMBL/GenBank/DDBJ databases">
        <authorList>
            <person name="Zhang X."/>
        </authorList>
    </citation>
    <scope>NUCLEOTIDE SEQUENCE</scope>
    <source>
        <strain evidence="2">BD1B2-1</strain>
    </source>
</reference>